<comment type="subcellular location">
    <subcellularLocation>
        <location evidence="1">Endoplasmic reticulum membrane</location>
        <topology evidence="1">Single-pass type IV membrane protein</topology>
    </subcellularLocation>
</comment>
<protein>
    <submittedName>
        <fullName evidence="11">KLLA0F06644p</fullName>
    </submittedName>
</protein>
<keyword evidence="12" id="KW-1185">Reference proteome</keyword>
<evidence type="ECO:0000313" key="12">
    <source>
        <dbReference type="Proteomes" id="UP000000598"/>
    </source>
</evidence>
<organism evidence="11 12">
    <name type="scientific">Kluyveromyces lactis (strain ATCC 8585 / CBS 2359 / DSM 70799 / NBRC 1267 / NRRL Y-1140 / WM37)</name>
    <name type="common">Yeast</name>
    <name type="synonym">Candida sphaerica</name>
    <dbReference type="NCBI Taxonomy" id="284590"/>
    <lineage>
        <taxon>Eukaryota</taxon>
        <taxon>Fungi</taxon>
        <taxon>Dikarya</taxon>
        <taxon>Ascomycota</taxon>
        <taxon>Saccharomycotina</taxon>
        <taxon>Saccharomycetes</taxon>
        <taxon>Saccharomycetales</taxon>
        <taxon>Saccharomycetaceae</taxon>
        <taxon>Kluyveromyces</taxon>
    </lineage>
</organism>
<dbReference type="SMR" id="Q6CL08"/>
<dbReference type="FunCoup" id="Q6CL08">
    <property type="interactions" value="168"/>
</dbReference>
<dbReference type="EMBL" id="CR382126">
    <property type="protein sequence ID" value="CAG98089.1"/>
    <property type="molecule type" value="Genomic_DNA"/>
</dbReference>
<proteinExistence type="evidence at protein level"/>
<dbReference type="PANTHER" id="PTHR13050:SF7">
    <property type="entry name" value="VESICLE TRANSPORT PROTEIN USE1"/>
    <property type="match status" value="1"/>
</dbReference>
<dbReference type="InParanoid" id="Q6CL08"/>
<evidence type="ECO:0000256" key="2">
    <source>
        <dbReference type="ARBA" id="ARBA00007891"/>
    </source>
</evidence>
<dbReference type="CDD" id="cd15860">
    <property type="entry name" value="SNARE_USE1"/>
    <property type="match status" value="1"/>
</dbReference>
<dbReference type="PaxDb" id="284590-Q6CL08"/>
<name>Q6CL08_KLULA</name>
<reference evidence="11 12" key="1">
    <citation type="journal article" date="2004" name="Nature">
        <title>Genome evolution in yeasts.</title>
        <authorList>
            <consortium name="Genolevures"/>
            <person name="Dujon B."/>
            <person name="Sherman D."/>
            <person name="Fischer G."/>
            <person name="Durrens P."/>
            <person name="Casaregola S."/>
            <person name="Lafontaine I."/>
            <person name="de Montigny J."/>
            <person name="Marck C."/>
            <person name="Neuveglise C."/>
            <person name="Talla E."/>
            <person name="Goffard N."/>
            <person name="Frangeul L."/>
            <person name="Aigle M."/>
            <person name="Anthouard V."/>
            <person name="Babour A."/>
            <person name="Barbe V."/>
            <person name="Barnay S."/>
            <person name="Blanchin S."/>
            <person name="Beckerich J.M."/>
            <person name="Beyne E."/>
            <person name="Bleykasten C."/>
            <person name="Boisrame A."/>
            <person name="Boyer J."/>
            <person name="Cattolico L."/>
            <person name="Confanioleri F."/>
            <person name="de Daruvar A."/>
            <person name="Despons L."/>
            <person name="Fabre E."/>
            <person name="Fairhead C."/>
            <person name="Ferry-Dumazet H."/>
            <person name="Groppi A."/>
            <person name="Hantraye F."/>
            <person name="Hennequin C."/>
            <person name="Jauniaux N."/>
            <person name="Joyet P."/>
            <person name="Kachouri R."/>
            <person name="Kerrest A."/>
            <person name="Koszul R."/>
            <person name="Lemaire M."/>
            <person name="Lesur I."/>
            <person name="Ma L."/>
            <person name="Muller H."/>
            <person name="Nicaud J.M."/>
            <person name="Nikolski M."/>
            <person name="Oztas S."/>
            <person name="Ozier-Kalogeropoulos O."/>
            <person name="Pellenz S."/>
            <person name="Potier S."/>
            <person name="Richard G.F."/>
            <person name="Straub M.L."/>
            <person name="Suleau A."/>
            <person name="Swennene D."/>
            <person name="Tekaia F."/>
            <person name="Wesolowski-Louvel M."/>
            <person name="Westhof E."/>
            <person name="Wirth B."/>
            <person name="Zeniou-Meyer M."/>
            <person name="Zivanovic I."/>
            <person name="Bolotin-Fukuhara M."/>
            <person name="Thierry A."/>
            <person name="Bouchier C."/>
            <person name="Caudron B."/>
            <person name="Scarpelli C."/>
            <person name="Gaillardin C."/>
            <person name="Weissenbach J."/>
            <person name="Wincker P."/>
            <person name="Souciet J.L."/>
        </authorList>
    </citation>
    <scope>NUCLEOTIDE SEQUENCE [LARGE SCALE GENOMIC DNA]</scope>
    <source>
        <strain evidence="12">ATCC 8585 / CBS 2359 / DSM 70799 / NBRC 1267 / NRRL Y-1140 / WM37</strain>
    </source>
</reference>
<dbReference type="OMA" id="GANAFND"/>
<evidence type="ECO:0000256" key="3">
    <source>
        <dbReference type="ARBA" id="ARBA00022448"/>
    </source>
</evidence>
<evidence type="ECO:0000256" key="10">
    <source>
        <dbReference type="SAM" id="Phobius"/>
    </source>
</evidence>
<dbReference type="KEGG" id="kla:KLLA0_F06644g"/>
<feature type="transmembrane region" description="Helical" evidence="10">
    <location>
        <begin position="233"/>
        <end position="254"/>
    </location>
</feature>
<dbReference type="GO" id="GO:0005484">
    <property type="term" value="F:SNAP receptor activity"/>
    <property type="evidence" value="ECO:0007669"/>
    <property type="project" value="TreeGrafter"/>
</dbReference>
<keyword evidence="6" id="KW-0931">ER-Golgi transport</keyword>
<keyword evidence="8 10" id="KW-1133">Transmembrane helix</keyword>
<gene>
    <name evidence="11" type="ORF">KLLA0_F06644g</name>
</gene>
<keyword evidence="13" id="KW-0002">3D-structure</keyword>
<dbReference type="Pfam" id="PF09753">
    <property type="entry name" value="Use1"/>
    <property type="match status" value="1"/>
</dbReference>
<dbReference type="GO" id="GO:0031201">
    <property type="term" value="C:SNARE complex"/>
    <property type="evidence" value="ECO:0007669"/>
    <property type="project" value="TreeGrafter"/>
</dbReference>
<evidence type="ECO:0000256" key="9">
    <source>
        <dbReference type="ARBA" id="ARBA00023136"/>
    </source>
</evidence>
<dbReference type="GO" id="GO:0006890">
    <property type="term" value="P:retrograde vesicle-mediated transport, Golgi to endoplasmic reticulum"/>
    <property type="evidence" value="ECO:0007669"/>
    <property type="project" value="TreeGrafter"/>
</dbReference>
<reference evidence="13" key="2">
    <citation type="journal article" date="2024" name="Nat. Struct. Mol. Biol.">
        <title>Structure of a membrane tethering complex incorporating multiple SNAREs.</title>
        <authorList>
            <person name="DAmico K.A."/>
            <person name="Stanton A.E."/>
            <person name="Shirkey J.D."/>
            <person name="Travis S.M."/>
            <person name="Jeffrey P.D."/>
            <person name="Hughson F.M."/>
        </authorList>
    </citation>
    <scope>X-RAY CRYSTALLOGRAPHY (5.73 ANGSTROMS) OF 1-110</scope>
</reference>
<keyword evidence="4 10" id="KW-0812">Transmembrane</keyword>
<evidence type="ECO:0000313" key="11">
    <source>
        <dbReference type="EMBL" id="CAG98089.1"/>
    </source>
</evidence>
<evidence type="ECO:0000256" key="5">
    <source>
        <dbReference type="ARBA" id="ARBA00022824"/>
    </source>
</evidence>
<evidence type="ECO:0000256" key="8">
    <source>
        <dbReference type="ARBA" id="ARBA00022989"/>
    </source>
</evidence>
<keyword evidence="9 10" id="KW-0472">Membrane</keyword>
<dbReference type="PDB" id="8FTU">
    <property type="method" value="X-ray"/>
    <property type="resolution" value="5.73 A"/>
    <property type="chains" value="B=1-110"/>
</dbReference>
<keyword evidence="7" id="KW-0653">Protein transport</keyword>
<dbReference type="PANTHER" id="PTHR13050">
    <property type="entry name" value="USE1-LIKE PROTEIN"/>
    <property type="match status" value="1"/>
</dbReference>
<dbReference type="Proteomes" id="UP000000598">
    <property type="component" value="Chromosome F"/>
</dbReference>
<keyword evidence="5" id="KW-0256">Endoplasmic reticulum</keyword>
<comment type="similarity">
    <text evidence="2">Belongs to the USE1 family.</text>
</comment>
<dbReference type="HOGENOM" id="CLU_093583_0_0_1"/>
<dbReference type="eggNOG" id="KOG2678">
    <property type="taxonomic scope" value="Eukaryota"/>
</dbReference>
<evidence type="ECO:0000256" key="7">
    <source>
        <dbReference type="ARBA" id="ARBA00022927"/>
    </source>
</evidence>
<dbReference type="GO" id="GO:0005789">
    <property type="term" value="C:endoplasmic reticulum membrane"/>
    <property type="evidence" value="ECO:0007669"/>
    <property type="project" value="UniProtKB-SubCell"/>
</dbReference>
<evidence type="ECO:0000256" key="6">
    <source>
        <dbReference type="ARBA" id="ARBA00022892"/>
    </source>
</evidence>
<dbReference type="InterPro" id="IPR019150">
    <property type="entry name" value="Vesicle_transport_protein_Use1"/>
</dbReference>
<dbReference type="AlphaFoldDB" id="Q6CL08"/>
<sequence length="260" mass="29664">MTTDLDTLSDQLRKNYYRDLSLFQDDEDPFYHYLISTKLATNLNTVRKLAIKDNLDDPSSDAIDRYQKNFSRLEESVSSISFSKASKLQQKYDAYQESQKKRRYSVDFDATPDVPIGDEDDVDIISNVEAINDNDSLKELRQRLMGKRRDSADTEGESFDKQMQIQDDLQKELVEDMSQLVSGLRQGAEAFQNAIEHDSTVLKAAEIGLHVTSKSLSSLGSRLKKYHNEKIGFLMKLGLLSFIIIGLLVTYLVIKVFPDL</sequence>
<accession>Q6CL08</accession>
<evidence type="ECO:0007829" key="13">
    <source>
        <dbReference type="PDB" id="8FTU"/>
    </source>
</evidence>
<evidence type="ECO:0000256" key="1">
    <source>
        <dbReference type="ARBA" id="ARBA00004163"/>
    </source>
</evidence>
<keyword evidence="3" id="KW-0813">Transport</keyword>
<dbReference type="GO" id="GO:0015031">
    <property type="term" value="P:protein transport"/>
    <property type="evidence" value="ECO:0007669"/>
    <property type="project" value="UniProtKB-KW"/>
</dbReference>
<evidence type="ECO:0000256" key="4">
    <source>
        <dbReference type="ARBA" id="ARBA00022692"/>
    </source>
</evidence>
<dbReference type="STRING" id="284590.Q6CL08"/>